<dbReference type="Proteomes" id="UP001597183">
    <property type="component" value="Unassembled WGS sequence"/>
</dbReference>
<dbReference type="EMBL" id="JBHTMK010000080">
    <property type="protein sequence ID" value="MFD1374316.1"/>
    <property type="molecule type" value="Genomic_DNA"/>
</dbReference>
<comment type="caution">
    <text evidence="1">The sequence shown here is derived from an EMBL/GenBank/DDBJ whole genome shotgun (WGS) entry which is preliminary data.</text>
</comment>
<dbReference type="InterPro" id="IPR025412">
    <property type="entry name" value="DUF4304"/>
</dbReference>
<dbReference type="RefSeq" id="WP_378079308.1">
    <property type="nucleotide sequence ID" value="NZ_JBHTMK010000080.1"/>
</dbReference>
<dbReference type="Pfam" id="PF14137">
    <property type="entry name" value="DUF4304"/>
    <property type="match status" value="1"/>
</dbReference>
<name>A0ABW4AVT5_9ACTN</name>
<reference evidence="2" key="1">
    <citation type="journal article" date="2019" name="Int. J. Syst. Evol. Microbiol.">
        <title>The Global Catalogue of Microorganisms (GCM) 10K type strain sequencing project: providing services to taxonomists for standard genome sequencing and annotation.</title>
        <authorList>
            <consortium name="The Broad Institute Genomics Platform"/>
            <consortium name="The Broad Institute Genome Sequencing Center for Infectious Disease"/>
            <person name="Wu L."/>
            <person name="Ma J."/>
        </authorList>
    </citation>
    <scope>NUCLEOTIDE SEQUENCE [LARGE SCALE GENOMIC DNA]</scope>
    <source>
        <strain evidence="2">CCM 7526</strain>
    </source>
</reference>
<protein>
    <submittedName>
        <fullName evidence="1">Uncharacterized protein</fullName>
    </submittedName>
</protein>
<keyword evidence="2" id="KW-1185">Reference proteome</keyword>
<gene>
    <name evidence="1" type="ORF">ACFQ5G_54075</name>
</gene>
<sequence length="210" mass="23271">MDGKRVDQAVREHIRPLLRVAGFHSFTGRRAWRIHDDTIDHLVVGSFSRYIADGVGCTTFSFGVEAAVFYACAEEIVTTRPKEYHCTFRFILGKSVRQTFFHPYGKAGPDRPDVWYVLPDGSNLDDCIADAAKAVQNQGLLLMARFTEPHQAYRALLTQRSSAATYDSPGVWMPGNPGSPHWRKTTEAIGTLIGADVENDLINAPVLSSS</sequence>
<evidence type="ECO:0000313" key="1">
    <source>
        <dbReference type="EMBL" id="MFD1374316.1"/>
    </source>
</evidence>
<proteinExistence type="predicted"/>
<accession>A0ABW4AVT5</accession>
<evidence type="ECO:0000313" key="2">
    <source>
        <dbReference type="Proteomes" id="UP001597183"/>
    </source>
</evidence>
<organism evidence="1 2">
    <name type="scientific">Actinoplanes sichuanensis</name>
    <dbReference type="NCBI Taxonomy" id="512349"/>
    <lineage>
        <taxon>Bacteria</taxon>
        <taxon>Bacillati</taxon>
        <taxon>Actinomycetota</taxon>
        <taxon>Actinomycetes</taxon>
        <taxon>Micromonosporales</taxon>
        <taxon>Micromonosporaceae</taxon>
        <taxon>Actinoplanes</taxon>
    </lineage>
</organism>